<dbReference type="EMBL" id="FMHV01000002">
    <property type="protein sequence ID" value="SCL26774.1"/>
    <property type="molecule type" value="Genomic_DNA"/>
</dbReference>
<dbReference type="PANTHER" id="PTHR12128">
    <property type="entry name" value="DIHYDRODIPICOLINATE SYNTHASE"/>
    <property type="match status" value="1"/>
</dbReference>
<dbReference type="SUPFAM" id="SSF51569">
    <property type="entry name" value="Aldolase"/>
    <property type="match status" value="1"/>
</dbReference>
<dbReference type="PANTHER" id="PTHR12128:SF66">
    <property type="entry name" value="4-HYDROXY-2-OXOGLUTARATE ALDOLASE, MITOCHONDRIAL"/>
    <property type="match status" value="1"/>
</dbReference>
<dbReference type="SMART" id="SM01130">
    <property type="entry name" value="DHDPS"/>
    <property type="match status" value="1"/>
</dbReference>
<dbReference type="RefSeq" id="WP_091342166.1">
    <property type="nucleotide sequence ID" value="NZ_FMHV01000002.1"/>
</dbReference>
<name>A0A1C6SBC4_9ACTN</name>
<dbReference type="Gene3D" id="3.20.20.70">
    <property type="entry name" value="Aldolase class I"/>
    <property type="match status" value="1"/>
</dbReference>
<evidence type="ECO:0000256" key="2">
    <source>
        <dbReference type="ARBA" id="ARBA00023239"/>
    </source>
</evidence>
<evidence type="ECO:0000313" key="3">
    <source>
        <dbReference type="EMBL" id="SCL26774.1"/>
    </source>
</evidence>
<dbReference type="InterPro" id="IPR002220">
    <property type="entry name" value="DapA-like"/>
</dbReference>
<organism evidence="3 4">
    <name type="scientific">Micromonospora rhizosphaerae</name>
    <dbReference type="NCBI Taxonomy" id="568872"/>
    <lineage>
        <taxon>Bacteria</taxon>
        <taxon>Bacillati</taxon>
        <taxon>Actinomycetota</taxon>
        <taxon>Actinomycetes</taxon>
        <taxon>Micromonosporales</taxon>
        <taxon>Micromonosporaceae</taxon>
        <taxon>Micromonospora</taxon>
    </lineage>
</organism>
<evidence type="ECO:0000256" key="1">
    <source>
        <dbReference type="ARBA" id="ARBA00007592"/>
    </source>
</evidence>
<dbReference type="Proteomes" id="UP000199413">
    <property type="component" value="Unassembled WGS sequence"/>
</dbReference>
<dbReference type="STRING" id="568872.GA0070624_3370"/>
<protein>
    <submittedName>
        <fullName evidence="3">4-hydroxy-tetrahydrodipicolinate synthase</fullName>
    </submittedName>
</protein>
<dbReference type="GO" id="GO:0008840">
    <property type="term" value="F:4-hydroxy-tetrahydrodipicolinate synthase activity"/>
    <property type="evidence" value="ECO:0007669"/>
    <property type="project" value="TreeGrafter"/>
</dbReference>
<dbReference type="AlphaFoldDB" id="A0A1C6SBC4"/>
<evidence type="ECO:0000313" key="4">
    <source>
        <dbReference type="Proteomes" id="UP000199413"/>
    </source>
</evidence>
<accession>A0A1C6SBC4</accession>
<comment type="similarity">
    <text evidence="1">Belongs to the DapA family.</text>
</comment>
<reference evidence="4" key="1">
    <citation type="submission" date="2016-06" db="EMBL/GenBank/DDBJ databases">
        <authorList>
            <person name="Varghese N."/>
            <person name="Submissions Spin"/>
        </authorList>
    </citation>
    <scope>NUCLEOTIDE SEQUENCE [LARGE SCALE GENOMIC DNA]</scope>
    <source>
        <strain evidence="4">DSM 45431</strain>
    </source>
</reference>
<dbReference type="Pfam" id="PF00701">
    <property type="entry name" value="DHDPS"/>
    <property type="match status" value="1"/>
</dbReference>
<dbReference type="InterPro" id="IPR013785">
    <property type="entry name" value="Aldolase_TIM"/>
</dbReference>
<proteinExistence type="inferred from homology"/>
<sequence length="298" mass="31398">MIDPNAAALRDRLRWRLIAAATTPGSAAGEIDPALVGTYLRGLVADGADALAVLAHTGRGPYLDPATRGEIIRQAVDTGVPVVVGVGGRPGETQAAVADQAVQAAELEAAGLLVFPVEDDAVAHHEALWRASGLPMLAFDLYLRPYPADALAALLAHPGVAGVKVARLNDAIACQEALAAAYRADRLAVTGEDRMFGPSLLWGAQAALVGLAAAAVPVTAAVLRAFADKQYDEFVVASAQLDRLASATFTDPMEGYVQRMLWIATHEGRIPPRYAVDPYGPALPAEDRERVLRMVRSR</sequence>
<gene>
    <name evidence="3" type="ORF">GA0070624_3370</name>
</gene>
<keyword evidence="2" id="KW-0456">Lyase</keyword>
<dbReference type="OrthoDB" id="3688938at2"/>
<keyword evidence="4" id="KW-1185">Reference proteome</keyword>